<dbReference type="PANTHER" id="PTHR22617">
    <property type="entry name" value="CHEMOTAXIS SENSOR HISTIDINE KINASE-RELATED"/>
    <property type="match status" value="1"/>
</dbReference>
<organism evidence="2 3">
    <name type="scientific">Candidatus Tanganyikabacteria bacterium</name>
    <dbReference type="NCBI Taxonomy" id="2961651"/>
    <lineage>
        <taxon>Bacteria</taxon>
        <taxon>Bacillati</taxon>
        <taxon>Candidatus Sericytochromatia</taxon>
        <taxon>Candidatus Tanganyikabacteria</taxon>
    </lineage>
</organism>
<gene>
    <name evidence="2" type="ORF">FJZ00_00730</name>
</gene>
<name>A0A937X4V4_9BACT</name>
<dbReference type="Gene3D" id="2.40.50.180">
    <property type="entry name" value="CheA-289, Domain 4"/>
    <property type="match status" value="1"/>
</dbReference>
<dbReference type="InterPro" id="IPR002545">
    <property type="entry name" value="CheW-lke_dom"/>
</dbReference>
<dbReference type="PROSITE" id="PS50851">
    <property type="entry name" value="CHEW"/>
    <property type="match status" value="1"/>
</dbReference>
<dbReference type="SMART" id="SM00260">
    <property type="entry name" value="CheW"/>
    <property type="match status" value="1"/>
</dbReference>
<dbReference type="GO" id="GO:0006935">
    <property type="term" value="P:chemotaxis"/>
    <property type="evidence" value="ECO:0007669"/>
    <property type="project" value="InterPro"/>
</dbReference>
<dbReference type="GO" id="GO:0007165">
    <property type="term" value="P:signal transduction"/>
    <property type="evidence" value="ECO:0007669"/>
    <property type="project" value="InterPro"/>
</dbReference>
<comment type="caution">
    <text evidence="2">The sequence shown here is derived from an EMBL/GenBank/DDBJ whole genome shotgun (WGS) entry which is preliminary data.</text>
</comment>
<dbReference type="InterPro" id="IPR036061">
    <property type="entry name" value="CheW-like_dom_sf"/>
</dbReference>
<evidence type="ECO:0000313" key="3">
    <source>
        <dbReference type="Proteomes" id="UP000703893"/>
    </source>
</evidence>
<protein>
    <submittedName>
        <fullName evidence="2">Chemotaxis protein CheW</fullName>
    </submittedName>
</protein>
<dbReference type="GO" id="GO:0005829">
    <property type="term" value="C:cytosol"/>
    <property type="evidence" value="ECO:0007669"/>
    <property type="project" value="TreeGrafter"/>
</dbReference>
<dbReference type="Gene3D" id="2.30.30.40">
    <property type="entry name" value="SH3 Domains"/>
    <property type="match status" value="1"/>
</dbReference>
<dbReference type="EMBL" id="VGJX01000020">
    <property type="protein sequence ID" value="MBM3273646.1"/>
    <property type="molecule type" value="Genomic_DNA"/>
</dbReference>
<evidence type="ECO:0000313" key="2">
    <source>
        <dbReference type="EMBL" id="MBM3273646.1"/>
    </source>
</evidence>
<dbReference type="Pfam" id="PF01584">
    <property type="entry name" value="CheW"/>
    <property type="match status" value="1"/>
</dbReference>
<feature type="domain" description="CheW-like" evidence="1">
    <location>
        <begin position="22"/>
        <end position="160"/>
    </location>
</feature>
<dbReference type="AlphaFoldDB" id="A0A937X4V4"/>
<proteinExistence type="predicted"/>
<dbReference type="Proteomes" id="UP000703893">
    <property type="component" value="Unassembled WGS sequence"/>
</dbReference>
<evidence type="ECO:0000259" key="1">
    <source>
        <dbReference type="PROSITE" id="PS50851"/>
    </source>
</evidence>
<sequence length="167" mass="18638">MAGAPLISRTASPATAGVVEDAVQLVTFYLGGEEYALGITRVREIIGTAGTTRLPHSPRHVMGLINLRGEVIPVFDMRRWFGLATSLTEAKSTIIAEWRDERFGFTVDAVHQVVWLRRDAIDPPTTHFQERSPYIMGLGKYQNRILILLDLDSLFKDVEEEAQSLKG</sequence>
<accession>A0A937X4V4</accession>
<dbReference type="InterPro" id="IPR039315">
    <property type="entry name" value="CheW"/>
</dbReference>
<dbReference type="SUPFAM" id="SSF50341">
    <property type="entry name" value="CheW-like"/>
    <property type="match status" value="1"/>
</dbReference>
<dbReference type="PANTHER" id="PTHR22617:SF23">
    <property type="entry name" value="CHEMOTAXIS PROTEIN CHEW"/>
    <property type="match status" value="1"/>
</dbReference>
<reference evidence="2 3" key="1">
    <citation type="submission" date="2019-03" db="EMBL/GenBank/DDBJ databases">
        <title>Lake Tanganyika Metagenome-Assembled Genomes (MAGs).</title>
        <authorList>
            <person name="Tran P."/>
        </authorList>
    </citation>
    <scope>NUCLEOTIDE SEQUENCE [LARGE SCALE GENOMIC DNA]</scope>
    <source>
        <strain evidence="2">K_DeepCast_65m_m2_236</strain>
    </source>
</reference>